<dbReference type="EMBL" id="CP119317">
    <property type="protein sequence ID" value="WEK55402.1"/>
    <property type="molecule type" value="Genomic_DNA"/>
</dbReference>
<evidence type="ECO:0000313" key="1">
    <source>
        <dbReference type="EMBL" id="WEK55402.1"/>
    </source>
</evidence>
<accession>A0AA95JDV9</accession>
<dbReference type="Proteomes" id="UP001178662">
    <property type="component" value="Chromosome"/>
</dbReference>
<gene>
    <name evidence="1" type="ORF">P0Y55_04915</name>
</gene>
<evidence type="ECO:0000313" key="2">
    <source>
        <dbReference type="Proteomes" id="UP001178662"/>
    </source>
</evidence>
<organism evidence="1 2">
    <name type="scientific">Candidatus Cohnella colombiensis</name>
    <dbReference type="NCBI Taxonomy" id="3121368"/>
    <lineage>
        <taxon>Bacteria</taxon>
        <taxon>Bacillati</taxon>
        <taxon>Bacillota</taxon>
        <taxon>Bacilli</taxon>
        <taxon>Bacillales</taxon>
        <taxon>Paenibacillaceae</taxon>
        <taxon>Cohnella</taxon>
    </lineage>
</organism>
<reference evidence="1" key="1">
    <citation type="submission" date="2023-03" db="EMBL/GenBank/DDBJ databases">
        <title>Andean soil-derived lignocellulolytic bacterial consortium as a source of novel taxa and putative plastic-active enzymes.</title>
        <authorList>
            <person name="Diaz-Garcia L."/>
            <person name="Chuvochina M."/>
            <person name="Feuerriegel G."/>
            <person name="Bunk B."/>
            <person name="Sproer C."/>
            <person name="Streit W.R."/>
            <person name="Rodriguez L.M."/>
            <person name="Overmann J."/>
            <person name="Jimenez D.J."/>
        </authorList>
    </citation>
    <scope>NUCLEOTIDE SEQUENCE</scope>
    <source>
        <strain evidence="1">MAG 2441</strain>
    </source>
</reference>
<dbReference type="AlphaFoldDB" id="A0AA95JDV9"/>
<sequence>MDILMKQDEWLKLQFMFNERLGIRIPNFTEDWERIGLQDQTALLEEWEMIRGTIPEHVIRFERQIRVKQDQLFEEDDFVASCSLNSDIADLASRINDLHIWFRTVQELDQDGKRHS</sequence>
<protein>
    <submittedName>
        <fullName evidence="1">Uncharacterized protein</fullName>
    </submittedName>
</protein>
<name>A0AA95JDV9_9BACL</name>
<proteinExistence type="predicted"/>
<keyword evidence="2" id="KW-1185">Reference proteome</keyword>